<reference evidence="1 2" key="1">
    <citation type="submission" date="2020-08" db="EMBL/GenBank/DDBJ databases">
        <title>Genomic Encyclopedia of Type Strains, Phase IV (KMG-IV): sequencing the most valuable type-strain genomes for metagenomic binning, comparative biology and taxonomic classification.</title>
        <authorList>
            <person name="Goeker M."/>
        </authorList>
    </citation>
    <scope>NUCLEOTIDE SEQUENCE [LARGE SCALE GENOMIC DNA]</scope>
    <source>
        <strain evidence="1 2">DSM 101465</strain>
    </source>
</reference>
<dbReference type="Proteomes" id="UP000588017">
    <property type="component" value="Unassembled WGS sequence"/>
</dbReference>
<evidence type="ECO:0000313" key="1">
    <source>
        <dbReference type="EMBL" id="MBB6168368.1"/>
    </source>
</evidence>
<dbReference type="RefSeq" id="WP_183334682.1">
    <property type="nucleotide sequence ID" value="NZ_BMHX01000004.1"/>
</dbReference>
<dbReference type="InterPro" id="IPR021791">
    <property type="entry name" value="Phage_TAC_11"/>
</dbReference>
<gene>
    <name evidence="1" type="ORF">HNQ73_001998</name>
</gene>
<proteinExistence type="predicted"/>
<comment type="caution">
    <text evidence="1">The sequence shown here is derived from an EMBL/GenBank/DDBJ whole genome shotgun (WGS) entry which is preliminary data.</text>
</comment>
<accession>A0A841K6D4</accession>
<dbReference type="AlphaFoldDB" id="A0A841K6D4"/>
<keyword evidence="2" id="KW-1185">Reference proteome</keyword>
<dbReference type="Pfam" id="PF11836">
    <property type="entry name" value="Phage_TAC_11"/>
    <property type="match status" value="1"/>
</dbReference>
<evidence type="ECO:0008006" key="3">
    <source>
        <dbReference type="Google" id="ProtNLM"/>
    </source>
</evidence>
<organism evidence="1 2">
    <name type="scientific">Chelatococcus composti</name>
    <dbReference type="NCBI Taxonomy" id="1743235"/>
    <lineage>
        <taxon>Bacteria</taxon>
        <taxon>Pseudomonadati</taxon>
        <taxon>Pseudomonadota</taxon>
        <taxon>Alphaproteobacteria</taxon>
        <taxon>Hyphomicrobiales</taxon>
        <taxon>Chelatococcaceae</taxon>
        <taxon>Chelatococcus</taxon>
    </lineage>
</organism>
<name>A0A841K6D4_9HYPH</name>
<evidence type="ECO:0000313" key="2">
    <source>
        <dbReference type="Proteomes" id="UP000588017"/>
    </source>
</evidence>
<protein>
    <recommendedName>
        <fullName evidence="3">Transfer Agent</fullName>
    </recommendedName>
</protein>
<dbReference type="EMBL" id="JACHEH010000004">
    <property type="protein sequence ID" value="MBB6168368.1"/>
    <property type="molecule type" value="Genomic_DNA"/>
</dbReference>
<sequence>MANARRGEITADIGGETFVLCLTLGALAELEEAFGVEDLAALGERFARGRLSAGDMIRLLGAGIRGGGRQMSDREVAALPIGQGLENLASIVARLLAVTFGAGEGPRPNP</sequence>